<feature type="transmembrane region" description="Helical" evidence="7">
    <location>
        <begin position="85"/>
        <end position="104"/>
    </location>
</feature>
<organism evidence="8 9">
    <name type="scientific">Oceaniferula marina</name>
    <dbReference type="NCBI Taxonomy" id="2748318"/>
    <lineage>
        <taxon>Bacteria</taxon>
        <taxon>Pseudomonadati</taxon>
        <taxon>Verrucomicrobiota</taxon>
        <taxon>Verrucomicrobiia</taxon>
        <taxon>Verrucomicrobiales</taxon>
        <taxon>Verrucomicrobiaceae</taxon>
        <taxon>Oceaniferula</taxon>
    </lineage>
</organism>
<feature type="transmembrane region" description="Helical" evidence="7">
    <location>
        <begin position="51"/>
        <end position="73"/>
    </location>
</feature>
<keyword evidence="4 7" id="KW-0812">Transmembrane</keyword>
<feature type="transmembrane region" description="Helical" evidence="7">
    <location>
        <begin position="240"/>
        <end position="258"/>
    </location>
</feature>
<feature type="transmembrane region" description="Helical" evidence="7">
    <location>
        <begin position="155"/>
        <end position="178"/>
    </location>
</feature>
<feature type="transmembrane region" description="Helical" evidence="7">
    <location>
        <begin position="409"/>
        <end position="428"/>
    </location>
</feature>
<evidence type="ECO:0000256" key="4">
    <source>
        <dbReference type="ARBA" id="ARBA00022692"/>
    </source>
</evidence>
<dbReference type="PANTHER" id="PTHR23522:SF4">
    <property type="entry name" value="NUCLEOSIDE PERMEASE NUPG-RELATED"/>
    <property type="match status" value="1"/>
</dbReference>
<sequence length="452" mass="48870">MSQSATLNQSSSPVTRLSIMMFLQFFIWGAWYVAMWGFMDKNGMTANSGSGAFVDAAYTVAPIAAILAPLTLGLIADRFLNTEKVLSILFLVGAVLLYVAPGLAKGGAPESVMDQFSHPMILCLLAYMICFMPTLGLTASLSFSHLANGEKQFPVVRVMGTIGWIVGNWAMWFCRSIGLDAEQFADNSPHIFTAAAIASALLGIYCLSLPKTAPPSKGKKISIGEIVGIDAWGLLKNRSFLVFALASFLICIPLAGYYSKGAGYVGEMGVSLFGSTTGAMSTGQMSEIFFMLIMPFCFARLGVKWMLTIGMSAWVVRYGLWGFAFGQEGPLLTLPIFIGILLHGICYDFFFVTGMIYTDKKAPAAIRSQAQSLVVMLTQGLGLGIGAQLFGRWTAACTVDGKVDFTKFWYAPAVFAFGVMVLFFLLFWDKLKPDTSAEEVAKAATPDEESAM</sequence>
<feature type="transmembrane region" description="Helical" evidence="7">
    <location>
        <begin position="190"/>
        <end position="210"/>
    </location>
</feature>
<feature type="transmembrane region" description="Helical" evidence="7">
    <location>
        <begin position="336"/>
        <end position="358"/>
    </location>
</feature>
<comment type="subcellular location">
    <subcellularLocation>
        <location evidence="1">Cell membrane</location>
        <topology evidence="1">Multi-pass membrane protein</topology>
    </subcellularLocation>
</comment>
<dbReference type="Proteomes" id="UP000557872">
    <property type="component" value="Unassembled WGS sequence"/>
</dbReference>
<evidence type="ECO:0000256" key="5">
    <source>
        <dbReference type="ARBA" id="ARBA00022989"/>
    </source>
</evidence>
<gene>
    <name evidence="8" type="ORF">HW115_07070</name>
</gene>
<reference evidence="8 9" key="1">
    <citation type="submission" date="2020-07" db="EMBL/GenBank/DDBJ databases">
        <title>Roseicoccus Jingziensis gen. nov., sp. nov., isolated from coastal seawater.</title>
        <authorList>
            <person name="Feng X."/>
        </authorList>
    </citation>
    <scope>NUCLEOTIDE SEQUENCE [LARGE SCALE GENOMIC DNA]</scope>
    <source>
        <strain evidence="8 9">N1E253</strain>
    </source>
</reference>
<keyword evidence="9" id="KW-1185">Reference proteome</keyword>
<accession>A0A851GD80</accession>
<dbReference type="InterPro" id="IPR004740">
    <property type="entry name" value="Nuc_H_symport"/>
</dbReference>
<evidence type="ECO:0000256" key="7">
    <source>
        <dbReference type="SAM" id="Phobius"/>
    </source>
</evidence>
<dbReference type="AlphaFoldDB" id="A0A851GD80"/>
<evidence type="ECO:0000313" key="8">
    <source>
        <dbReference type="EMBL" id="NWK55366.1"/>
    </source>
</evidence>
<evidence type="ECO:0000313" key="9">
    <source>
        <dbReference type="Proteomes" id="UP000557872"/>
    </source>
</evidence>
<feature type="transmembrane region" description="Helical" evidence="7">
    <location>
        <begin position="370"/>
        <end position="389"/>
    </location>
</feature>
<evidence type="ECO:0000256" key="3">
    <source>
        <dbReference type="ARBA" id="ARBA00022475"/>
    </source>
</evidence>
<dbReference type="Pfam" id="PF03825">
    <property type="entry name" value="Nuc_H_symport"/>
    <property type="match status" value="1"/>
</dbReference>
<feature type="transmembrane region" description="Helical" evidence="7">
    <location>
        <begin position="116"/>
        <end position="143"/>
    </location>
</feature>
<dbReference type="Gene3D" id="1.20.1250.20">
    <property type="entry name" value="MFS general substrate transporter like domains"/>
    <property type="match status" value="2"/>
</dbReference>
<keyword evidence="3" id="KW-1003">Cell membrane</keyword>
<dbReference type="RefSeq" id="WP_178931884.1">
    <property type="nucleotide sequence ID" value="NZ_JACBAZ010000002.1"/>
</dbReference>
<dbReference type="InterPro" id="IPR036259">
    <property type="entry name" value="MFS_trans_sf"/>
</dbReference>
<proteinExistence type="predicted"/>
<comment type="caution">
    <text evidence="8">The sequence shown here is derived from an EMBL/GenBank/DDBJ whole genome shotgun (WGS) entry which is preliminary data.</text>
</comment>
<dbReference type="SUPFAM" id="SSF103473">
    <property type="entry name" value="MFS general substrate transporter"/>
    <property type="match status" value="1"/>
</dbReference>
<keyword evidence="6 7" id="KW-0472">Membrane</keyword>
<dbReference type="GO" id="GO:0005886">
    <property type="term" value="C:plasma membrane"/>
    <property type="evidence" value="ECO:0007669"/>
    <property type="project" value="UniProtKB-SubCell"/>
</dbReference>
<evidence type="ECO:0000256" key="6">
    <source>
        <dbReference type="ARBA" id="ARBA00023136"/>
    </source>
</evidence>
<protein>
    <submittedName>
        <fullName evidence="8">MFS transporter</fullName>
    </submittedName>
</protein>
<feature type="transmembrane region" description="Helical" evidence="7">
    <location>
        <begin position="305"/>
        <end position="324"/>
    </location>
</feature>
<evidence type="ECO:0000256" key="2">
    <source>
        <dbReference type="ARBA" id="ARBA00022448"/>
    </source>
</evidence>
<keyword evidence="5 7" id="KW-1133">Transmembrane helix</keyword>
<feature type="transmembrane region" description="Helical" evidence="7">
    <location>
        <begin position="278"/>
        <end position="298"/>
    </location>
</feature>
<dbReference type="EMBL" id="JACBAZ010000002">
    <property type="protein sequence ID" value="NWK55366.1"/>
    <property type="molecule type" value="Genomic_DNA"/>
</dbReference>
<evidence type="ECO:0000256" key="1">
    <source>
        <dbReference type="ARBA" id="ARBA00004651"/>
    </source>
</evidence>
<keyword evidence="2" id="KW-0813">Transport</keyword>
<name>A0A851GD80_9BACT</name>
<dbReference type="GO" id="GO:0015212">
    <property type="term" value="F:cytidine transmembrane transporter activity"/>
    <property type="evidence" value="ECO:0007669"/>
    <property type="project" value="TreeGrafter"/>
</dbReference>
<feature type="transmembrane region" description="Helical" evidence="7">
    <location>
        <begin position="21"/>
        <end position="39"/>
    </location>
</feature>
<dbReference type="PANTHER" id="PTHR23522">
    <property type="entry name" value="BLL5896 PROTEIN"/>
    <property type="match status" value="1"/>
</dbReference>
<dbReference type="GO" id="GO:0015213">
    <property type="term" value="F:uridine transmembrane transporter activity"/>
    <property type="evidence" value="ECO:0007669"/>
    <property type="project" value="TreeGrafter"/>
</dbReference>